<dbReference type="EMBL" id="VNIP01000006">
    <property type="protein sequence ID" value="KAA1182103.1"/>
    <property type="molecule type" value="Genomic_DNA"/>
</dbReference>
<dbReference type="Pfam" id="PF19551">
    <property type="entry name" value="DUF6074"/>
    <property type="match status" value="1"/>
</dbReference>
<name>A0A5B0W510_RHITR</name>
<dbReference type="InterPro" id="IPR045720">
    <property type="entry name" value="DUF6074"/>
</dbReference>
<dbReference type="AlphaFoldDB" id="A0A5B0W510"/>
<evidence type="ECO:0000313" key="1">
    <source>
        <dbReference type="EMBL" id="KAA1182103.1"/>
    </source>
</evidence>
<accession>A0A5B0W510</accession>
<protein>
    <submittedName>
        <fullName evidence="1">Uncharacterized protein</fullName>
    </submittedName>
</protein>
<organism evidence="1 2">
    <name type="scientific">Rhizobium tropici</name>
    <dbReference type="NCBI Taxonomy" id="398"/>
    <lineage>
        <taxon>Bacteria</taxon>
        <taxon>Pseudomonadati</taxon>
        <taxon>Pseudomonadota</taxon>
        <taxon>Alphaproteobacteria</taxon>
        <taxon>Hyphomicrobiales</taxon>
        <taxon>Rhizobiaceae</taxon>
        <taxon>Rhizobium/Agrobacterium group</taxon>
        <taxon>Rhizobium</taxon>
    </lineage>
</organism>
<gene>
    <name evidence="1" type="ORF">FP026_08430</name>
</gene>
<dbReference type="OrthoDB" id="8117239at2"/>
<comment type="caution">
    <text evidence="1">The sequence shown here is derived from an EMBL/GenBank/DDBJ whole genome shotgun (WGS) entry which is preliminary data.</text>
</comment>
<sequence length="103" mass="11649">MREHDLPLFAWKPACKIVLFPMVARVGKVRDVASKMLDKATDRHADYYRRQVTEALISQLDRTGIPENEQDEQLGAFWDAVQNEMIRQCYGSGALGNDPRGAA</sequence>
<dbReference type="RefSeq" id="WP_149634186.1">
    <property type="nucleotide sequence ID" value="NZ_VNIP01000006.1"/>
</dbReference>
<evidence type="ECO:0000313" key="2">
    <source>
        <dbReference type="Proteomes" id="UP000323608"/>
    </source>
</evidence>
<reference evidence="1 2" key="1">
    <citation type="submission" date="2019-07" db="EMBL/GenBank/DDBJ databases">
        <title>The Draft Genome Sequence of Rhizobium tropici SARCC-755 Associated with Superior Nodulation on Pigeonpea (Cajanus cajan (L.) Millsp.).</title>
        <authorList>
            <person name="Bopape F.L."/>
            <person name="Hassen A.I."/>
            <person name="Swanevelder Z.H."/>
            <person name="Gwata E.T."/>
        </authorList>
    </citation>
    <scope>NUCLEOTIDE SEQUENCE [LARGE SCALE GENOMIC DNA]</scope>
    <source>
        <strain evidence="1 2">SARCC-755</strain>
    </source>
</reference>
<proteinExistence type="predicted"/>
<dbReference type="Proteomes" id="UP000323608">
    <property type="component" value="Unassembled WGS sequence"/>
</dbReference>